<dbReference type="AlphaFoldDB" id="A0A915DQ41"/>
<evidence type="ECO:0000313" key="2">
    <source>
        <dbReference type="Proteomes" id="UP000887574"/>
    </source>
</evidence>
<keyword evidence="2" id="KW-1185">Reference proteome</keyword>
<feature type="chain" id="PRO_5037709409" evidence="1">
    <location>
        <begin position="20"/>
        <end position="67"/>
    </location>
</feature>
<accession>A0A915DQ41</accession>
<keyword evidence="1" id="KW-0732">Signal</keyword>
<proteinExistence type="predicted"/>
<sequence>MKFVLLALFALSVFHAAHSYPLGGNVLLEGAVSSGAVAQQSIDKTETRHRVELEPFIAYSERRFAGN</sequence>
<dbReference type="Proteomes" id="UP000887574">
    <property type="component" value="Unplaced"/>
</dbReference>
<reference evidence="3" key="1">
    <citation type="submission" date="2022-11" db="UniProtKB">
        <authorList>
            <consortium name="WormBaseParasite"/>
        </authorList>
    </citation>
    <scope>IDENTIFICATION</scope>
</reference>
<name>A0A915DQ41_9BILA</name>
<dbReference type="WBParaSite" id="jg21935">
    <property type="protein sequence ID" value="jg21935"/>
    <property type="gene ID" value="jg21935"/>
</dbReference>
<organism evidence="2 3">
    <name type="scientific">Ditylenchus dipsaci</name>
    <dbReference type="NCBI Taxonomy" id="166011"/>
    <lineage>
        <taxon>Eukaryota</taxon>
        <taxon>Metazoa</taxon>
        <taxon>Ecdysozoa</taxon>
        <taxon>Nematoda</taxon>
        <taxon>Chromadorea</taxon>
        <taxon>Rhabditida</taxon>
        <taxon>Tylenchina</taxon>
        <taxon>Tylenchomorpha</taxon>
        <taxon>Sphaerularioidea</taxon>
        <taxon>Anguinidae</taxon>
        <taxon>Anguininae</taxon>
        <taxon>Ditylenchus</taxon>
    </lineage>
</organism>
<protein>
    <submittedName>
        <fullName evidence="3">Uncharacterized protein</fullName>
    </submittedName>
</protein>
<evidence type="ECO:0000256" key="1">
    <source>
        <dbReference type="SAM" id="SignalP"/>
    </source>
</evidence>
<evidence type="ECO:0000313" key="3">
    <source>
        <dbReference type="WBParaSite" id="jg21935"/>
    </source>
</evidence>
<feature type="signal peptide" evidence="1">
    <location>
        <begin position="1"/>
        <end position="19"/>
    </location>
</feature>